<dbReference type="AlphaFoldDB" id="A0A194XS27"/>
<proteinExistence type="predicted"/>
<reference evidence="1 2" key="1">
    <citation type="submission" date="2015-10" db="EMBL/GenBank/DDBJ databases">
        <title>Full genome of DAOMC 229536 Phialocephala scopiformis, a fungal endophyte of spruce producing the potent anti-insectan compound rugulosin.</title>
        <authorList>
            <consortium name="DOE Joint Genome Institute"/>
            <person name="Walker A.K."/>
            <person name="Frasz S.L."/>
            <person name="Seifert K.A."/>
            <person name="Miller J.D."/>
            <person name="Mondo S.J."/>
            <person name="Labutti K."/>
            <person name="Lipzen A."/>
            <person name="Dockter R."/>
            <person name="Kennedy M."/>
            <person name="Grigoriev I.V."/>
            <person name="Spatafora J.W."/>
        </authorList>
    </citation>
    <scope>NUCLEOTIDE SEQUENCE [LARGE SCALE GENOMIC DNA]</scope>
    <source>
        <strain evidence="1 2">CBS 120377</strain>
    </source>
</reference>
<sequence length="53" mass="5705">MCSCVAHRYPILSLLGPTLFHDQFIGLKKNGQGLLISNLLPAAMRQALVVSAP</sequence>
<keyword evidence="2" id="KW-1185">Reference proteome</keyword>
<dbReference type="EMBL" id="KQ947405">
    <property type="protein sequence ID" value="KUJ22998.1"/>
    <property type="molecule type" value="Genomic_DNA"/>
</dbReference>
<dbReference type="RefSeq" id="XP_018077353.1">
    <property type="nucleotide sequence ID" value="XM_018213945.1"/>
</dbReference>
<accession>A0A194XS27</accession>
<dbReference type="InParanoid" id="A0A194XS27"/>
<gene>
    <name evidence="1" type="ORF">LY89DRAFT_679823</name>
</gene>
<evidence type="ECO:0000313" key="1">
    <source>
        <dbReference type="EMBL" id="KUJ22998.1"/>
    </source>
</evidence>
<evidence type="ECO:0000313" key="2">
    <source>
        <dbReference type="Proteomes" id="UP000070700"/>
    </source>
</evidence>
<name>A0A194XS27_MOLSC</name>
<protein>
    <submittedName>
        <fullName evidence="1">Uncharacterized protein</fullName>
    </submittedName>
</protein>
<dbReference type="Proteomes" id="UP000070700">
    <property type="component" value="Unassembled WGS sequence"/>
</dbReference>
<dbReference type="GeneID" id="28823671"/>
<dbReference type="KEGG" id="psco:LY89DRAFT_679823"/>
<organism evidence="1 2">
    <name type="scientific">Mollisia scopiformis</name>
    <name type="common">Conifer needle endophyte fungus</name>
    <name type="synonym">Phialocephala scopiformis</name>
    <dbReference type="NCBI Taxonomy" id="149040"/>
    <lineage>
        <taxon>Eukaryota</taxon>
        <taxon>Fungi</taxon>
        <taxon>Dikarya</taxon>
        <taxon>Ascomycota</taxon>
        <taxon>Pezizomycotina</taxon>
        <taxon>Leotiomycetes</taxon>
        <taxon>Helotiales</taxon>
        <taxon>Mollisiaceae</taxon>
        <taxon>Mollisia</taxon>
    </lineage>
</organism>